<organism evidence="1 2">
    <name type="scientific">Planococcus donghaensis MPA1U2</name>
    <dbReference type="NCBI Taxonomy" id="933115"/>
    <lineage>
        <taxon>Bacteria</taxon>
        <taxon>Bacillati</taxon>
        <taxon>Bacillota</taxon>
        <taxon>Bacilli</taxon>
        <taxon>Bacillales</taxon>
        <taxon>Caryophanaceae</taxon>
        <taxon>Planococcus</taxon>
    </lineage>
</organism>
<evidence type="ECO:0000313" key="2">
    <source>
        <dbReference type="Proteomes" id="UP000003052"/>
    </source>
</evidence>
<protein>
    <submittedName>
        <fullName evidence="1">Uncharacterized protein</fullName>
    </submittedName>
</protein>
<proteinExistence type="predicted"/>
<reference evidence="1 2" key="1">
    <citation type="journal article" date="2011" name="J. Bacteriol.">
        <title>The Draft Genome of Planococcus donghaensis MPA1U2 Reveals Nonsporulation Pathways Controlled by a Conserved Spo0A Regulon.</title>
        <authorList>
            <person name="Pearson M.D."/>
            <person name="Noller H.F."/>
        </authorList>
    </citation>
    <scope>NUCLEOTIDE SEQUENCE [LARGE SCALE GENOMIC DNA]</scope>
    <source>
        <strain evidence="1 2">MPA1U2</strain>
    </source>
</reference>
<dbReference type="Proteomes" id="UP000003052">
    <property type="component" value="Unassembled WGS sequence"/>
</dbReference>
<accession>E7RKJ6</accession>
<comment type="caution">
    <text evidence="1">The sequence shown here is derived from an EMBL/GenBank/DDBJ whole genome shotgun (WGS) entry which is preliminary data.</text>
</comment>
<gene>
    <name evidence="1" type="ORF">GPDM_15104</name>
</gene>
<evidence type="ECO:0000313" key="1">
    <source>
        <dbReference type="EMBL" id="EGA88426.1"/>
    </source>
</evidence>
<sequence>MRISRILNEEKICENLGVDGQDYKLKASGENLLNGSAFANEKGVRLSKVLLKRWDEDKNIVEIAPLCKKQF</sequence>
<dbReference type="RefSeq" id="WP_008432626.1">
    <property type="nucleotide sequence ID" value="NZ_AEPB01000057.1"/>
</dbReference>
<dbReference type="EMBL" id="AEPB01000057">
    <property type="protein sequence ID" value="EGA88426.1"/>
    <property type="molecule type" value="Genomic_DNA"/>
</dbReference>
<dbReference type="AlphaFoldDB" id="E7RKJ6"/>
<name>E7RKJ6_9BACL</name>